<dbReference type="RefSeq" id="WP_165100211.1">
    <property type="nucleotide sequence ID" value="NZ_CP049056.1"/>
</dbReference>
<keyword evidence="8 13" id="KW-0269">Exonuclease</keyword>
<evidence type="ECO:0000256" key="6">
    <source>
        <dbReference type="ARBA" id="ARBA00022723"/>
    </source>
</evidence>
<evidence type="ECO:0000256" key="2">
    <source>
        <dbReference type="ARBA" id="ARBA00009189"/>
    </source>
</evidence>
<keyword evidence="16" id="KW-1185">Reference proteome</keyword>
<accession>A0A7L5C408</accession>
<organism evidence="15 16">
    <name type="scientific">Pikeienuella piscinae</name>
    <dbReference type="NCBI Taxonomy" id="2748098"/>
    <lineage>
        <taxon>Bacteria</taxon>
        <taxon>Pseudomonadati</taxon>
        <taxon>Pseudomonadota</taxon>
        <taxon>Alphaproteobacteria</taxon>
        <taxon>Rhodobacterales</taxon>
        <taxon>Paracoccaceae</taxon>
        <taxon>Pikeienuella</taxon>
    </lineage>
</organism>
<reference evidence="15 16" key="1">
    <citation type="submission" date="2020-02" db="EMBL/GenBank/DDBJ databases">
        <title>complete genome sequence of Rhodobacteraceae bacterium.</title>
        <authorList>
            <person name="Park J."/>
            <person name="Kim Y.-S."/>
            <person name="Kim K.-H."/>
        </authorList>
    </citation>
    <scope>NUCLEOTIDE SEQUENCE [LARGE SCALE GENOMIC DNA]</scope>
    <source>
        <strain evidence="15 16">RR4-56</strain>
    </source>
</reference>
<keyword evidence="5 13" id="KW-0540">Nuclease</keyword>
<evidence type="ECO:0000256" key="4">
    <source>
        <dbReference type="ARBA" id="ARBA00020049"/>
    </source>
</evidence>
<evidence type="ECO:0000256" key="10">
    <source>
        <dbReference type="ARBA" id="ARBA00023014"/>
    </source>
</evidence>
<keyword evidence="6 13" id="KW-0479">Metal-binding</keyword>
<keyword evidence="12 13" id="KW-0464">Manganese</keyword>
<dbReference type="GO" id="GO:0004527">
    <property type="term" value="F:exonuclease activity"/>
    <property type="evidence" value="ECO:0007669"/>
    <property type="project" value="UniProtKB-KW"/>
</dbReference>
<dbReference type="KEGG" id="hdh:G5B40_15200"/>
<evidence type="ECO:0000259" key="14">
    <source>
        <dbReference type="Pfam" id="PF01930"/>
    </source>
</evidence>
<evidence type="ECO:0000256" key="1">
    <source>
        <dbReference type="ARBA" id="ARBA00001966"/>
    </source>
</evidence>
<evidence type="ECO:0000256" key="11">
    <source>
        <dbReference type="ARBA" id="ARBA00023118"/>
    </source>
</evidence>
<dbReference type="InterPro" id="IPR011604">
    <property type="entry name" value="PDDEXK-like_dom_sf"/>
</dbReference>
<evidence type="ECO:0000256" key="12">
    <source>
        <dbReference type="ARBA" id="ARBA00023211"/>
    </source>
</evidence>
<keyword evidence="7 13" id="KW-0378">Hydrolase</keyword>
<evidence type="ECO:0000256" key="7">
    <source>
        <dbReference type="ARBA" id="ARBA00022801"/>
    </source>
</evidence>
<dbReference type="NCBIfam" id="TIGR00372">
    <property type="entry name" value="cas4"/>
    <property type="match status" value="1"/>
</dbReference>
<dbReference type="InterPro" id="IPR013343">
    <property type="entry name" value="CRISPR-assoc_prot_Cas4"/>
</dbReference>
<dbReference type="GO" id="GO:0051536">
    <property type="term" value="F:iron-sulfur cluster binding"/>
    <property type="evidence" value="ECO:0007669"/>
    <property type="project" value="UniProtKB-KW"/>
</dbReference>
<dbReference type="Pfam" id="PF01930">
    <property type="entry name" value="Cas_Cas4"/>
    <property type="match status" value="1"/>
</dbReference>
<keyword evidence="9 13" id="KW-0408">Iron</keyword>
<dbReference type="CDD" id="cd09637">
    <property type="entry name" value="Cas4_I-A_I-B_I-C_I-D_II-B"/>
    <property type="match status" value="1"/>
</dbReference>
<comment type="similarity">
    <text evidence="2 13">Belongs to the CRISPR-associated exonuclease Cas4 family.</text>
</comment>
<evidence type="ECO:0000256" key="5">
    <source>
        <dbReference type="ARBA" id="ARBA00022722"/>
    </source>
</evidence>
<feature type="domain" description="DUF83" evidence="14">
    <location>
        <begin position="12"/>
        <end position="185"/>
    </location>
</feature>
<comment type="function">
    <text evidence="13">CRISPR (clustered regularly interspaced short palindromic repeat) is an adaptive immune system that provides protection against mobile genetic elements (viruses, transposable elements and conjugative plasmids). CRISPR clusters contain sequences complementary to antecedent mobile elements and target invading nucleic acids. CRISPR clusters are transcribed and processed into CRISPR RNA (crRNA).</text>
</comment>
<name>A0A7L5C408_9RHOB</name>
<dbReference type="PANTHER" id="PTHR36531">
    <property type="entry name" value="CRISPR-ASSOCIATED EXONUCLEASE CAS4"/>
    <property type="match status" value="1"/>
</dbReference>
<dbReference type="EC" id="3.1.12.1" evidence="3 13"/>
<protein>
    <recommendedName>
        <fullName evidence="4 13">CRISPR-associated exonuclease Cas4</fullName>
        <ecNumber evidence="3 13">3.1.12.1</ecNumber>
    </recommendedName>
</protein>
<gene>
    <name evidence="15" type="primary">cas4</name>
    <name evidence="15" type="ORF">G5B40_15200</name>
</gene>
<evidence type="ECO:0000256" key="13">
    <source>
        <dbReference type="RuleBase" id="RU365022"/>
    </source>
</evidence>
<dbReference type="InterPro" id="IPR051827">
    <property type="entry name" value="Cas4_exonuclease"/>
</dbReference>
<evidence type="ECO:0000256" key="8">
    <source>
        <dbReference type="ARBA" id="ARBA00022839"/>
    </source>
</evidence>
<dbReference type="GO" id="GO:0046872">
    <property type="term" value="F:metal ion binding"/>
    <property type="evidence" value="ECO:0007669"/>
    <property type="project" value="UniProtKB-KW"/>
</dbReference>
<evidence type="ECO:0000313" key="16">
    <source>
        <dbReference type="Proteomes" id="UP000503336"/>
    </source>
</evidence>
<keyword evidence="11 13" id="KW-0051">Antiviral defense</keyword>
<comment type="cofactor">
    <cofactor evidence="13">
        <name>iron-sulfur cluster</name>
        <dbReference type="ChEBI" id="CHEBI:30408"/>
    </cofactor>
</comment>
<sequence>MSGSERLSLPISALQHWLFCPRQCALIHVERLWAENRLTAEGRILHERADGGASDRHGGALILRAVELLSETYGLHGVADIVELHHVGPFPVEYKRGRPKAHRADEVQLCAQALCLEEAFGRPVLEGALFYGERRRRTPVAIDESLRQLTVSVIEEARAVLSAGRVPAPVFEAARCRACSLKPLCRPERLSAPPAVDGWLRRAVARAGAPE</sequence>
<keyword evidence="10 13" id="KW-0411">Iron-sulfur</keyword>
<dbReference type="Proteomes" id="UP000503336">
    <property type="component" value="Chromosome"/>
</dbReference>
<dbReference type="PANTHER" id="PTHR36531:SF6">
    <property type="entry name" value="DNA REPLICATION ATP-DEPENDENT HELICASE_NUCLEASE DNA2"/>
    <property type="match status" value="1"/>
</dbReference>
<dbReference type="GO" id="GO:0051607">
    <property type="term" value="P:defense response to virus"/>
    <property type="evidence" value="ECO:0007669"/>
    <property type="project" value="UniProtKB-KW"/>
</dbReference>
<comment type="cofactor">
    <cofactor evidence="13">
        <name>Mg(2+)</name>
        <dbReference type="ChEBI" id="CHEBI:18420"/>
    </cofactor>
    <cofactor evidence="13">
        <name>Mn(2+)</name>
        <dbReference type="ChEBI" id="CHEBI:29035"/>
    </cofactor>
    <text evidence="13">Mg(2+) or Mn(2+) required for ssDNA cleavage activity.</text>
</comment>
<evidence type="ECO:0000256" key="3">
    <source>
        <dbReference type="ARBA" id="ARBA00012768"/>
    </source>
</evidence>
<proteinExistence type="inferred from homology"/>
<dbReference type="InterPro" id="IPR022765">
    <property type="entry name" value="Dna2/Cas4_DUF83"/>
</dbReference>
<evidence type="ECO:0000256" key="9">
    <source>
        <dbReference type="ARBA" id="ARBA00023004"/>
    </source>
</evidence>
<comment type="cofactor">
    <cofactor evidence="1">
        <name>[4Fe-4S] cluster</name>
        <dbReference type="ChEBI" id="CHEBI:49883"/>
    </cofactor>
</comment>
<dbReference type="Gene3D" id="3.90.320.10">
    <property type="match status" value="1"/>
</dbReference>
<dbReference type="AlphaFoldDB" id="A0A7L5C408"/>
<dbReference type="EMBL" id="CP049056">
    <property type="protein sequence ID" value="QIE56659.1"/>
    <property type="molecule type" value="Genomic_DNA"/>
</dbReference>
<evidence type="ECO:0000313" key="15">
    <source>
        <dbReference type="EMBL" id="QIE56659.1"/>
    </source>
</evidence>